<evidence type="ECO:0000256" key="1">
    <source>
        <dbReference type="SAM" id="MobiDB-lite"/>
    </source>
</evidence>
<evidence type="ECO:0000313" key="3">
    <source>
        <dbReference type="Proteomes" id="UP000233551"/>
    </source>
</evidence>
<sequence>MDYSSKPGWRMAWRLGTMHGFGTIRTVLSRDGGSRLKGMNSSKSRGALWGPNRRSNRATYPYSEPLSSLCSYNRSWDATHRSPVESPSCAHPNFFLSGHACTPPCNAAWECLPSYGRATDAREKESPLHVYDSKVEGPINCSGLGQCWKSGRIGLGGHFVGLRQIRLETKTLGRGSDQLCAPEFRLIGAYMRAPKCNAAWECPPSRGRATDAGEKESPLPVYDPKVEGR</sequence>
<accession>A0A2I0KUA6</accession>
<dbReference type="AlphaFoldDB" id="A0A2I0KUA6"/>
<feature type="compositionally biased region" description="Basic and acidic residues" evidence="1">
    <location>
        <begin position="208"/>
        <end position="217"/>
    </location>
</feature>
<comment type="caution">
    <text evidence="2">The sequence shown here is derived from an EMBL/GenBank/DDBJ whole genome shotgun (WGS) entry which is preliminary data.</text>
</comment>
<reference evidence="2 3" key="1">
    <citation type="submission" date="2017-11" db="EMBL/GenBank/DDBJ databases">
        <title>De-novo sequencing of pomegranate (Punica granatum L.) genome.</title>
        <authorList>
            <person name="Akparov Z."/>
            <person name="Amiraslanov A."/>
            <person name="Hajiyeva S."/>
            <person name="Abbasov M."/>
            <person name="Kaur K."/>
            <person name="Hamwieh A."/>
            <person name="Solovyev V."/>
            <person name="Salamov A."/>
            <person name="Braich B."/>
            <person name="Kosarev P."/>
            <person name="Mahmoud A."/>
            <person name="Hajiyev E."/>
            <person name="Babayeva S."/>
            <person name="Izzatullayeva V."/>
            <person name="Mammadov A."/>
            <person name="Mammadov A."/>
            <person name="Sharifova S."/>
            <person name="Ojaghi J."/>
            <person name="Eynullazada K."/>
            <person name="Bayramov B."/>
            <person name="Abdulazimova A."/>
            <person name="Shahmuradov I."/>
        </authorList>
    </citation>
    <scope>NUCLEOTIDE SEQUENCE [LARGE SCALE GENOMIC DNA]</scope>
    <source>
        <strain evidence="3">cv. AG2017</strain>
        <tissue evidence="2">Leaf</tissue>
    </source>
</reference>
<dbReference type="Proteomes" id="UP000233551">
    <property type="component" value="Unassembled WGS sequence"/>
</dbReference>
<evidence type="ECO:0000313" key="2">
    <source>
        <dbReference type="EMBL" id="PKI71923.1"/>
    </source>
</evidence>
<dbReference type="EMBL" id="PGOL01000350">
    <property type="protein sequence ID" value="PKI71923.1"/>
    <property type="molecule type" value="Genomic_DNA"/>
</dbReference>
<name>A0A2I0KUA6_PUNGR</name>
<organism evidence="2 3">
    <name type="scientific">Punica granatum</name>
    <name type="common">Pomegranate</name>
    <dbReference type="NCBI Taxonomy" id="22663"/>
    <lineage>
        <taxon>Eukaryota</taxon>
        <taxon>Viridiplantae</taxon>
        <taxon>Streptophyta</taxon>
        <taxon>Embryophyta</taxon>
        <taxon>Tracheophyta</taxon>
        <taxon>Spermatophyta</taxon>
        <taxon>Magnoliopsida</taxon>
        <taxon>eudicotyledons</taxon>
        <taxon>Gunneridae</taxon>
        <taxon>Pentapetalae</taxon>
        <taxon>rosids</taxon>
        <taxon>malvids</taxon>
        <taxon>Myrtales</taxon>
        <taxon>Lythraceae</taxon>
        <taxon>Punica</taxon>
    </lineage>
</organism>
<keyword evidence="3" id="KW-1185">Reference proteome</keyword>
<gene>
    <name evidence="2" type="ORF">CRG98_007691</name>
</gene>
<feature type="region of interest" description="Disordered" evidence="1">
    <location>
        <begin position="204"/>
        <end position="229"/>
    </location>
</feature>
<protein>
    <submittedName>
        <fullName evidence="2">Uncharacterized protein</fullName>
    </submittedName>
</protein>
<proteinExistence type="predicted"/>